<evidence type="ECO:0000313" key="2">
    <source>
        <dbReference type="Proteomes" id="UP000789920"/>
    </source>
</evidence>
<evidence type="ECO:0000313" key="1">
    <source>
        <dbReference type="EMBL" id="CAG8501108.1"/>
    </source>
</evidence>
<accession>A0ACA9L1T5</accession>
<reference evidence="1" key="1">
    <citation type="submission" date="2021-06" db="EMBL/GenBank/DDBJ databases">
        <authorList>
            <person name="Kallberg Y."/>
            <person name="Tangrot J."/>
            <person name="Rosling A."/>
        </authorList>
    </citation>
    <scope>NUCLEOTIDE SEQUENCE</scope>
    <source>
        <strain evidence="1">MA461A</strain>
    </source>
</reference>
<sequence length="124" mass="13821">MTFTDSISKVNKDHYMPFCKIYDKDISEKYCSSLLQKVNASTSSSSIAINGLSTNEKKNLLKNFIETIDYTCDTMFYGISDLTKISSPILNDNQTIDIITTANSDNNQAVNIVTNIESNNDTIV</sequence>
<dbReference type="EMBL" id="CAJVQC010001822">
    <property type="protein sequence ID" value="CAG8501108.1"/>
    <property type="molecule type" value="Genomic_DNA"/>
</dbReference>
<proteinExistence type="predicted"/>
<protein>
    <submittedName>
        <fullName evidence="1">1591_t:CDS:1</fullName>
    </submittedName>
</protein>
<gene>
    <name evidence="1" type="ORF">RPERSI_LOCUS1827</name>
</gene>
<keyword evidence="2" id="KW-1185">Reference proteome</keyword>
<organism evidence="1 2">
    <name type="scientific">Racocetra persica</name>
    <dbReference type="NCBI Taxonomy" id="160502"/>
    <lineage>
        <taxon>Eukaryota</taxon>
        <taxon>Fungi</taxon>
        <taxon>Fungi incertae sedis</taxon>
        <taxon>Mucoromycota</taxon>
        <taxon>Glomeromycotina</taxon>
        <taxon>Glomeromycetes</taxon>
        <taxon>Diversisporales</taxon>
        <taxon>Gigasporaceae</taxon>
        <taxon>Racocetra</taxon>
    </lineage>
</organism>
<comment type="caution">
    <text evidence="1">The sequence shown here is derived from an EMBL/GenBank/DDBJ whole genome shotgun (WGS) entry which is preliminary data.</text>
</comment>
<name>A0ACA9L1T5_9GLOM</name>
<dbReference type="Proteomes" id="UP000789920">
    <property type="component" value="Unassembled WGS sequence"/>
</dbReference>